<protein>
    <submittedName>
        <fullName evidence="1">Polyketide cyclase / dehydrase and lipid transport</fullName>
    </submittedName>
</protein>
<dbReference type="STRING" id="564198.BST17_02145"/>
<dbReference type="OrthoDB" id="3681637at2"/>
<dbReference type="EMBL" id="MVHJ01000001">
    <property type="protein sequence ID" value="ORA07282.1"/>
    <property type="molecule type" value="Genomic_DNA"/>
</dbReference>
<evidence type="ECO:0000313" key="1">
    <source>
        <dbReference type="EMBL" id="ORA07282.1"/>
    </source>
</evidence>
<dbReference type="Proteomes" id="UP000192366">
    <property type="component" value="Unassembled WGS sequence"/>
</dbReference>
<dbReference type="RefSeq" id="WP_083055102.1">
    <property type="nucleotide sequence ID" value="NZ_CALUAE010000050.1"/>
</dbReference>
<keyword evidence="2" id="KW-1185">Reference proteome</keyword>
<accession>A0A1W9Z533</accession>
<dbReference type="SUPFAM" id="SSF55961">
    <property type="entry name" value="Bet v1-like"/>
    <property type="match status" value="1"/>
</dbReference>
<dbReference type="Gene3D" id="3.30.530.20">
    <property type="match status" value="1"/>
</dbReference>
<proteinExistence type="predicted"/>
<evidence type="ECO:0000313" key="2">
    <source>
        <dbReference type="Proteomes" id="UP000192366"/>
    </source>
</evidence>
<gene>
    <name evidence="1" type="ORF">BST17_02145</name>
</gene>
<comment type="caution">
    <text evidence="1">The sequence shown here is derived from an EMBL/GenBank/DDBJ whole genome shotgun (WGS) entry which is preliminary data.</text>
</comment>
<dbReference type="InterPro" id="IPR023393">
    <property type="entry name" value="START-like_dom_sf"/>
</dbReference>
<reference evidence="1 2" key="1">
    <citation type="submission" date="2017-02" db="EMBL/GenBank/DDBJ databases">
        <title>The new phylogeny of genus Mycobacterium.</title>
        <authorList>
            <person name="Tortoli E."/>
            <person name="Trovato A."/>
            <person name="Cirillo D.M."/>
        </authorList>
    </citation>
    <scope>NUCLEOTIDE SEQUENCE [LARGE SCALE GENOMIC DNA]</scope>
    <source>
        <strain evidence="1 2">DSM 45578</strain>
    </source>
</reference>
<sequence length="142" mass="15311">MAKVDVSVSSDLTPEQAWKLASDLRRFDEWLTIFGGWRSPPPPVIEVGTQVSSLIKVKGFRNTIHWQVTDYDEPRLIGLRGTGKGGVHIALQMTVADNNPGSALHLQADLSGGLLSGPIGSLVAKVLTSDVRRSVQNLGALR</sequence>
<name>A0A1W9Z533_MYCBA</name>
<dbReference type="AlphaFoldDB" id="A0A1W9Z533"/>
<dbReference type="InterPro" id="IPR019587">
    <property type="entry name" value="Polyketide_cyclase/dehydratase"/>
</dbReference>
<dbReference type="Pfam" id="PF10604">
    <property type="entry name" value="Polyketide_cyc2"/>
    <property type="match status" value="1"/>
</dbReference>
<organism evidence="1 2">
    <name type="scientific">Mycolicibacterium bacteremicum</name>
    <name type="common">Mycobacterium bacteremicum</name>
    <dbReference type="NCBI Taxonomy" id="564198"/>
    <lineage>
        <taxon>Bacteria</taxon>
        <taxon>Bacillati</taxon>
        <taxon>Actinomycetota</taxon>
        <taxon>Actinomycetes</taxon>
        <taxon>Mycobacteriales</taxon>
        <taxon>Mycobacteriaceae</taxon>
        <taxon>Mycolicibacterium</taxon>
    </lineage>
</organism>